<comment type="caution">
    <text evidence="3">The sequence shown here is derived from an EMBL/GenBank/DDBJ whole genome shotgun (WGS) entry which is preliminary data.</text>
</comment>
<proteinExistence type="predicted"/>
<dbReference type="OrthoDB" id="10267608at2759"/>
<protein>
    <submittedName>
        <fullName evidence="3">Uncharacterized protein</fullName>
    </submittedName>
</protein>
<accession>A0A9P6NN53</accession>
<feature type="coiled-coil region" evidence="1">
    <location>
        <begin position="73"/>
        <end position="163"/>
    </location>
</feature>
<feature type="compositionally biased region" description="Polar residues" evidence="2">
    <location>
        <begin position="1"/>
        <end position="30"/>
    </location>
</feature>
<keyword evidence="1" id="KW-0175">Coiled coil</keyword>
<evidence type="ECO:0000256" key="1">
    <source>
        <dbReference type="SAM" id="Coils"/>
    </source>
</evidence>
<gene>
    <name evidence="3" type="ORF">CROQUDRAFT_657339</name>
</gene>
<name>A0A9P6NN53_9BASI</name>
<evidence type="ECO:0000256" key="2">
    <source>
        <dbReference type="SAM" id="MobiDB-lite"/>
    </source>
</evidence>
<dbReference type="Proteomes" id="UP000886653">
    <property type="component" value="Unassembled WGS sequence"/>
</dbReference>
<sequence>MSSPEKNLSSHSSVHSTTYPETVTPSTPAFMSSDLRPSSEVEKEDAKVKVEEENERPSLVKMIRHERARRIQLEEATSELSRVLEERQAEVSQVDITLEDVQSQIGKTQKDAERLEWELNSQEPELKALKEVGVQLTQTKMKLKSLKAKLKQQETDREEDRSLWQEYGDSLKAHAKDLSASIDAANEQASAFDQANSTFNSGQPPRARNTAIDLWKTAPEVLKELSELRELSDECDAQITVLNRSLCLVNEEIEEIDKLYLKLSSQAPDTDRPISDPKYSLNTPERASKRVWERELAILTEENKSLRSYVNRLVSRIIDLEEFQVVLHRDFDSLSLNVGNA</sequence>
<evidence type="ECO:0000313" key="3">
    <source>
        <dbReference type="EMBL" id="KAG0146521.1"/>
    </source>
</evidence>
<feature type="compositionally biased region" description="Basic and acidic residues" evidence="2">
    <location>
        <begin position="37"/>
        <end position="54"/>
    </location>
</feature>
<reference evidence="3" key="1">
    <citation type="submission" date="2013-11" db="EMBL/GenBank/DDBJ databases">
        <title>Genome sequence of the fusiform rust pathogen reveals effectors for host alternation and coevolution with pine.</title>
        <authorList>
            <consortium name="DOE Joint Genome Institute"/>
            <person name="Smith K."/>
            <person name="Pendleton A."/>
            <person name="Kubisiak T."/>
            <person name="Anderson C."/>
            <person name="Salamov A."/>
            <person name="Aerts A."/>
            <person name="Riley R."/>
            <person name="Clum A."/>
            <person name="Lindquist E."/>
            <person name="Ence D."/>
            <person name="Campbell M."/>
            <person name="Kronenberg Z."/>
            <person name="Feau N."/>
            <person name="Dhillon B."/>
            <person name="Hamelin R."/>
            <person name="Burleigh J."/>
            <person name="Smith J."/>
            <person name="Yandell M."/>
            <person name="Nelson C."/>
            <person name="Grigoriev I."/>
            <person name="Davis J."/>
        </authorList>
    </citation>
    <scope>NUCLEOTIDE SEQUENCE</scope>
    <source>
        <strain evidence="3">G11</strain>
    </source>
</reference>
<keyword evidence="4" id="KW-1185">Reference proteome</keyword>
<dbReference type="AlphaFoldDB" id="A0A9P6NN53"/>
<organism evidence="3 4">
    <name type="scientific">Cronartium quercuum f. sp. fusiforme G11</name>
    <dbReference type="NCBI Taxonomy" id="708437"/>
    <lineage>
        <taxon>Eukaryota</taxon>
        <taxon>Fungi</taxon>
        <taxon>Dikarya</taxon>
        <taxon>Basidiomycota</taxon>
        <taxon>Pucciniomycotina</taxon>
        <taxon>Pucciniomycetes</taxon>
        <taxon>Pucciniales</taxon>
        <taxon>Coleosporiaceae</taxon>
        <taxon>Cronartium</taxon>
    </lineage>
</organism>
<feature type="region of interest" description="Disordered" evidence="2">
    <location>
        <begin position="1"/>
        <end position="54"/>
    </location>
</feature>
<dbReference type="EMBL" id="MU167260">
    <property type="protein sequence ID" value="KAG0146521.1"/>
    <property type="molecule type" value="Genomic_DNA"/>
</dbReference>
<evidence type="ECO:0000313" key="4">
    <source>
        <dbReference type="Proteomes" id="UP000886653"/>
    </source>
</evidence>